<organism evidence="1 2">
    <name type="scientific">Croceicoccus esteveae</name>
    <dbReference type="NCBI Taxonomy" id="3075597"/>
    <lineage>
        <taxon>Bacteria</taxon>
        <taxon>Pseudomonadati</taxon>
        <taxon>Pseudomonadota</taxon>
        <taxon>Alphaproteobacteria</taxon>
        <taxon>Sphingomonadales</taxon>
        <taxon>Erythrobacteraceae</taxon>
        <taxon>Croceicoccus</taxon>
    </lineage>
</organism>
<name>A0ABU2ZG86_9SPHN</name>
<comment type="caution">
    <text evidence="1">The sequence shown here is derived from an EMBL/GenBank/DDBJ whole genome shotgun (WGS) entry which is preliminary data.</text>
</comment>
<protein>
    <submittedName>
        <fullName evidence="1">SRPBCC domain-containing protein</fullName>
    </submittedName>
</protein>
<dbReference type="RefSeq" id="WP_311339939.1">
    <property type="nucleotide sequence ID" value="NZ_JAVRHS010000002.1"/>
</dbReference>
<dbReference type="SUPFAM" id="SSF55961">
    <property type="entry name" value="Bet v1-like"/>
    <property type="match status" value="1"/>
</dbReference>
<dbReference type="InterPro" id="IPR019587">
    <property type="entry name" value="Polyketide_cyclase/dehydratase"/>
</dbReference>
<dbReference type="Gene3D" id="3.30.530.20">
    <property type="match status" value="1"/>
</dbReference>
<accession>A0ABU2ZG86</accession>
<keyword evidence="2" id="KW-1185">Reference proteome</keyword>
<evidence type="ECO:0000313" key="2">
    <source>
        <dbReference type="Proteomes" id="UP001259803"/>
    </source>
</evidence>
<dbReference type="EMBL" id="JAVRHS010000002">
    <property type="protein sequence ID" value="MDT0575371.1"/>
    <property type="molecule type" value="Genomic_DNA"/>
</dbReference>
<reference evidence="1 2" key="1">
    <citation type="submission" date="2023-09" db="EMBL/GenBank/DDBJ databases">
        <authorList>
            <person name="Rey-Velasco X."/>
        </authorList>
    </citation>
    <scope>NUCLEOTIDE SEQUENCE [LARGE SCALE GENOMIC DNA]</scope>
    <source>
        <strain evidence="1 2">F390</strain>
    </source>
</reference>
<dbReference type="CDD" id="cd07822">
    <property type="entry name" value="SRPBCC_4"/>
    <property type="match status" value="1"/>
</dbReference>
<proteinExistence type="predicted"/>
<gene>
    <name evidence="1" type="ORF">RM533_04140</name>
</gene>
<dbReference type="InterPro" id="IPR023393">
    <property type="entry name" value="START-like_dom_sf"/>
</dbReference>
<evidence type="ECO:0000313" key="1">
    <source>
        <dbReference type="EMBL" id="MDT0575371.1"/>
    </source>
</evidence>
<dbReference type="Proteomes" id="UP001259803">
    <property type="component" value="Unassembled WGS sequence"/>
</dbReference>
<sequence>MKTQLPDYDPQFTVRSKTVEIDAPASIVWDILVDMDRYGEWNPFCFEASSTLEMGAPVHMQLNSYIVPGETQPNCEYICAYEPERLLSWELPESEDMPYPARRDQVIEPVRADKCRYFSTDAFFGPNARHVMLFAGPWVKRAFDDTADALKARAEAFAAQNGQG</sequence>
<dbReference type="Pfam" id="PF10604">
    <property type="entry name" value="Polyketide_cyc2"/>
    <property type="match status" value="1"/>
</dbReference>